<dbReference type="InterPro" id="IPR011333">
    <property type="entry name" value="SKP1/BTB/POZ_sf"/>
</dbReference>
<protein>
    <recommendedName>
        <fullName evidence="1">BTB/POZ domain-containing protein 16</fullName>
    </recommendedName>
</protein>
<dbReference type="RefSeq" id="XP_002733940.1">
    <property type="nucleotide sequence ID" value="XM_002733894.2"/>
</dbReference>
<evidence type="ECO:0000259" key="4">
    <source>
        <dbReference type="Pfam" id="PF23998"/>
    </source>
</evidence>
<dbReference type="Pfam" id="PF23998">
    <property type="entry name" value="BTB_BTBDG"/>
    <property type="match status" value="1"/>
</dbReference>
<evidence type="ECO:0000313" key="5">
    <source>
        <dbReference type="Proteomes" id="UP000694865"/>
    </source>
</evidence>
<feature type="region of interest" description="Disordered" evidence="2">
    <location>
        <begin position="145"/>
        <end position="182"/>
    </location>
</feature>
<name>A0ABM0GNM5_SACKO</name>
<dbReference type="PANTHER" id="PTHR46843">
    <property type="entry name" value="BTB/POZ DOMAIN-CONTAINING PROTEIN 16"/>
    <property type="match status" value="1"/>
</dbReference>
<dbReference type="Pfam" id="PF21059">
    <property type="entry name" value="BTBD16_C"/>
    <property type="match status" value="1"/>
</dbReference>
<keyword evidence="5" id="KW-1185">Reference proteome</keyword>
<dbReference type="GeneID" id="100370504"/>
<reference evidence="6" key="1">
    <citation type="submission" date="2025-08" db="UniProtKB">
        <authorList>
            <consortium name="RefSeq"/>
        </authorList>
    </citation>
    <scope>IDENTIFICATION</scope>
    <source>
        <tissue evidence="6">Testes</tissue>
    </source>
</reference>
<feature type="domain" description="BTBDG BTB/POZ" evidence="4">
    <location>
        <begin position="283"/>
        <end position="366"/>
    </location>
</feature>
<dbReference type="SUPFAM" id="SSF54695">
    <property type="entry name" value="POZ domain"/>
    <property type="match status" value="1"/>
</dbReference>
<dbReference type="PANTHER" id="PTHR46843:SF1">
    <property type="entry name" value="BTB_POZ DOMAIN-CONTAINING PROTEIN 16"/>
    <property type="match status" value="1"/>
</dbReference>
<dbReference type="InterPro" id="IPR048859">
    <property type="entry name" value="BTBD16_C"/>
</dbReference>
<organism evidence="5 6">
    <name type="scientific">Saccoglossus kowalevskii</name>
    <name type="common">Acorn worm</name>
    <dbReference type="NCBI Taxonomy" id="10224"/>
    <lineage>
        <taxon>Eukaryota</taxon>
        <taxon>Metazoa</taxon>
        <taxon>Hemichordata</taxon>
        <taxon>Enteropneusta</taxon>
        <taxon>Harrimaniidae</taxon>
        <taxon>Saccoglossus</taxon>
    </lineage>
</organism>
<sequence length="672" mass="76069">MAADVSPASFSPVKLGMSYLPSLPPHTPKHAAAYPRAMESAPMTALAGVVVDGRIPPRFPSSPRCRIRNQVGGTNRWRLPESLGGDLLGTSQALRSLHVPYNKTLMRIISGEHPSTIVNLDAQKPYEFPSTEGHTRPLSSQEWIREARSKTPTQPPLPASAPARTTRKLPSPLPLNTYRPPTARTPTPIDIFHYHSKHVNNKSPLGPDVLLSCLGTNWELHKPYLQKSQVLGMLLQKAESGPTEARYYRDPMASTLDEYINKSGFYSTDYKEVTRRLCTTDTIEEDKIARKSLDDSAHIMEARTKNMLRLKLKIKDSLVTKHSFAIALGNLYHDEIIVDHVDVVGVLAAASALKFTELEKKCTEVMMSSISANSVCSYHHSAMKYGVGLVTNACERWLELNLVPHLSVQIQLRELPLELLQKIIKSSRLFTFNEYSIYKVLCYWVFLQNHPEIQLMPSMSTVITYFNSLPRTSAYIEREEGQQYACLFMTLRLHGVLETRPLEDMLKMNIIPQQWVLRTLNMHYQALQGGGDMPLLMKFDKDAIRAGFVIDQEPQYHADVLSVHGFHFELKACRVGTGADTYQFYMQRLRPNDPTLSFRACERQTFSLRQDREVRYSIRVQCIIKGQIYTFTTGSLTKRFGLGNKTSRSEILTLDGLQLPIYATFSLFFPPS</sequence>
<dbReference type="InterPro" id="IPR042833">
    <property type="entry name" value="BTBD16"/>
</dbReference>
<feature type="domain" description="BTB/POZ" evidence="3">
    <location>
        <begin position="544"/>
        <end position="650"/>
    </location>
</feature>
<accession>A0ABM0GNM5</accession>
<evidence type="ECO:0000259" key="3">
    <source>
        <dbReference type="Pfam" id="PF21059"/>
    </source>
</evidence>
<dbReference type="CDD" id="cd18492">
    <property type="entry name" value="BACK_BTBD16"/>
    <property type="match status" value="1"/>
</dbReference>
<dbReference type="Gene3D" id="3.30.710.10">
    <property type="entry name" value="Potassium Channel Kv1.1, Chain A"/>
    <property type="match status" value="1"/>
</dbReference>
<dbReference type="Proteomes" id="UP000694865">
    <property type="component" value="Unplaced"/>
</dbReference>
<evidence type="ECO:0000313" key="6">
    <source>
        <dbReference type="RefSeq" id="XP_002733940.1"/>
    </source>
</evidence>
<gene>
    <name evidence="6" type="primary">LOC100370504</name>
</gene>
<proteinExistence type="predicted"/>
<evidence type="ECO:0000256" key="1">
    <source>
        <dbReference type="ARBA" id="ARBA00016271"/>
    </source>
</evidence>
<evidence type="ECO:0000256" key="2">
    <source>
        <dbReference type="SAM" id="MobiDB-lite"/>
    </source>
</evidence>
<dbReference type="InterPro" id="IPR056426">
    <property type="entry name" value="BTB_BTBDG"/>
</dbReference>